<reference evidence="2" key="2">
    <citation type="submission" date="2022-01" db="EMBL/GenBank/DDBJ databases">
        <authorList>
            <person name="Hirooka S."/>
            <person name="Miyagishima S.Y."/>
        </authorList>
    </citation>
    <scope>NUCLEOTIDE SEQUENCE</scope>
    <source>
        <strain evidence="2">NBRC 102759</strain>
    </source>
</reference>
<comment type="caution">
    <text evidence="2">The sequence shown here is derived from an EMBL/GenBank/DDBJ whole genome shotgun (WGS) entry which is preliminary data.</text>
</comment>
<evidence type="ECO:0000256" key="1">
    <source>
        <dbReference type="SAM" id="MobiDB-lite"/>
    </source>
</evidence>
<feature type="region of interest" description="Disordered" evidence="1">
    <location>
        <begin position="1"/>
        <end position="99"/>
    </location>
</feature>
<dbReference type="EMBL" id="BQMJ01000002">
    <property type="protein sequence ID" value="GJQ08383.1"/>
    <property type="molecule type" value="Genomic_DNA"/>
</dbReference>
<accession>A0A9C7PPT1</accession>
<feature type="compositionally biased region" description="Basic and acidic residues" evidence="1">
    <location>
        <begin position="1"/>
        <end position="70"/>
    </location>
</feature>
<organism evidence="2 3">
    <name type="scientific">Galdieria partita</name>
    <dbReference type="NCBI Taxonomy" id="83374"/>
    <lineage>
        <taxon>Eukaryota</taxon>
        <taxon>Rhodophyta</taxon>
        <taxon>Bangiophyceae</taxon>
        <taxon>Galdieriales</taxon>
        <taxon>Galdieriaceae</taxon>
        <taxon>Galdieria</taxon>
    </lineage>
</organism>
<evidence type="ECO:0000313" key="3">
    <source>
        <dbReference type="Proteomes" id="UP001061958"/>
    </source>
</evidence>
<evidence type="ECO:0000313" key="2">
    <source>
        <dbReference type="EMBL" id="GJQ08383.1"/>
    </source>
</evidence>
<proteinExistence type="predicted"/>
<sequence>MSAEDSGRSTLKEAEEKLKSAVHTGTEKVTHVLSEAKETVSEKYKEWTTPKSKQEEAHDKAQEAKEEIKKAGSAVKQSLSAASEAISEKAEKIKEDVKE</sequence>
<gene>
    <name evidence="2" type="ORF">GpartN1_g174.t1</name>
</gene>
<feature type="compositionally biased region" description="Basic and acidic residues" evidence="1">
    <location>
        <begin position="86"/>
        <end position="99"/>
    </location>
</feature>
<reference evidence="2" key="1">
    <citation type="journal article" date="2022" name="Proc. Natl. Acad. Sci. U.S.A.">
        <title>Life cycle and functional genomics of the unicellular red alga Galdieria for elucidating algal and plant evolution and industrial use.</title>
        <authorList>
            <person name="Hirooka S."/>
            <person name="Itabashi T."/>
            <person name="Ichinose T.M."/>
            <person name="Onuma R."/>
            <person name="Fujiwara T."/>
            <person name="Yamashita S."/>
            <person name="Jong L.W."/>
            <person name="Tomita R."/>
            <person name="Iwane A.H."/>
            <person name="Miyagishima S.Y."/>
        </authorList>
    </citation>
    <scope>NUCLEOTIDE SEQUENCE</scope>
    <source>
        <strain evidence="2">NBRC 102759</strain>
    </source>
</reference>
<dbReference type="AlphaFoldDB" id="A0A9C7PPT1"/>
<protein>
    <submittedName>
        <fullName evidence="2">Uncharacterized protein</fullName>
    </submittedName>
</protein>
<keyword evidence="3" id="KW-1185">Reference proteome</keyword>
<name>A0A9C7PPT1_9RHOD</name>
<dbReference type="OrthoDB" id="10467172at2759"/>
<dbReference type="Proteomes" id="UP001061958">
    <property type="component" value="Unassembled WGS sequence"/>
</dbReference>